<evidence type="ECO:0000256" key="3">
    <source>
        <dbReference type="ARBA" id="ARBA00007460"/>
    </source>
</evidence>
<sequence length="122" mass="14494">MTDLDVWLPDLLDRLTDDKFLDFLADFTEKNCEVFDGAEELKLEYTDLHNQYKRLFESRVESFLKKKGCTVELFVSSAKEKMQDDPSCRDFFEYLLAVDDFEQFCVMMKKTRNELEDEGEQS</sequence>
<evidence type="ECO:0000256" key="7">
    <source>
        <dbReference type="ARBA" id="ARBA00023069"/>
    </source>
</evidence>
<dbReference type="Proteomes" id="UP001190700">
    <property type="component" value="Unassembled WGS sequence"/>
</dbReference>
<dbReference type="InterPro" id="IPR023379">
    <property type="entry name" value="BART_dom"/>
</dbReference>
<dbReference type="EMBL" id="LGRX02014362">
    <property type="protein sequence ID" value="KAK3264774.1"/>
    <property type="molecule type" value="Genomic_DNA"/>
</dbReference>
<dbReference type="Gene3D" id="1.20.1520.10">
    <property type="entry name" value="ADP-ribosylation factor-like 2-binding protein, domain"/>
    <property type="match status" value="1"/>
</dbReference>
<dbReference type="Pfam" id="PF11527">
    <property type="entry name" value="ARL2_Bind_BART"/>
    <property type="match status" value="1"/>
</dbReference>
<comment type="caution">
    <text evidence="11">The sequence shown here is derived from an EMBL/GenBank/DDBJ whole genome shotgun (WGS) entry which is preliminary data.</text>
</comment>
<evidence type="ECO:0000256" key="1">
    <source>
        <dbReference type="ARBA" id="ARBA00004138"/>
    </source>
</evidence>
<keyword evidence="5" id="KW-0963">Cytoplasm</keyword>
<comment type="subcellular location">
    <subcellularLocation>
        <location evidence="1">Cell projection</location>
        <location evidence="1">Cilium</location>
    </subcellularLocation>
    <subcellularLocation>
        <location evidence="2">Cytoplasm</location>
    </subcellularLocation>
</comment>
<dbReference type="GO" id="GO:0005930">
    <property type="term" value="C:axoneme"/>
    <property type="evidence" value="ECO:0007669"/>
    <property type="project" value="TreeGrafter"/>
</dbReference>
<organism evidence="11 12">
    <name type="scientific">Cymbomonas tetramitiformis</name>
    <dbReference type="NCBI Taxonomy" id="36881"/>
    <lineage>
        <taxon>Eukaryota</taxon>
        <taxon>Viridiplantae</taxon>
        <taxon>Chlorophyta</taxon>
        <taxon>Pyramimonadophyceae</taxon>
        <taxon>Pyramimonadales</taxon>
        <taxon>Pyramimonadaceae</taxon>
        <taxon>Cymbomonas</taxon>
    </lineage>
</organism>
<keyword evidence="12" id="KW-1185">Reference proteome</keyword>
<comment type="similarity">
    <text evidence="3">Belongs to the CFAP36 family.</text>
</comment>
<protein>
    <recommendedName>
        <fullName evidence="4">Cilia- and flagella-associated protein 36</fullName>
    </recommendedName>
    <alternativeName>
        <fullName evidence="9">Coiled-coil domain-containing protein 104</fullName>
    </alternativeName>
</protein>
<evidence type="ECO:0000313" key="12">
    <source>
        <dbReference type="Proteomes" id="UP001190700"/>
    </source>
</evidence>
<dbReference type="AlphaFoldDB" id="A0AAE0FRW9"/>
<name>A0AAE0FRW9_9CHLO</name>
<gene>
    <name evidence="11" type="ORF">CYMTET_26499</name>
</gene>
<evidence type="ECO:0000256" key="6">
    <source>
        <dbReference type="ARBA" id="ARBA00023054"/>
    </source>
</evidence>
<evidence type="ECO:0000259" key="10">
    <source>
        <dbReference type="Pfam" id="PF11527"/>
    </source>
</evidence>
<proteinExistence type="inferred from homology"/>
<evidence type="ECO:0000256" key="2">
    <source>
        <dbReference type="ARBA" id="ARBA00004496"/>
    </source>
</evidence>
<evidence type="ECO:0000256" key="4">
    <source>
        <dbReference type="ARBA" id="ARBA00021815"/>
    </source>
</evidence>
<evidence type="ECO:0000256" key="9">
    <source>
        <dbReference type="ARBA" id="ARBA00031593"/>
    </source>
</evidence>
<dbReference type="PANTHER" id="PTHR21532">
    <property type="entry name" value="PHOSPHODIESTERASE HL"/>
    <property type="match status" value="1"/>
</dbReference>
<accession>A0AAE0FRW9</accession>
<dbReference type="InterPro" id="IPR038888">
    <property type="entry name" value="CFAP36"/>
</dbReference>
<keyword evidence="6" id="KW-0175">Coiled coil</keyword>
<evidence type="ECO:0000256" key="8">
    <source>
        <dbReference type="ARBA" id="ARBA00023273"/>
    </source>
</evidence>
<evidence type="ECO:0000313" key="11">
    <source>
        <dbReference type="EMBL" id="KAK3264774.1"/>
    </source>
</evidence>
<dbReference type="InterPro" id="IPR042541">
    <property type="entry name" value="BART_sf"/>
</dbReference>
<evidence type="ECO:0000256" key="5">
    <source>
        <dbReference type="ARBA" id="ARBA00022490"/>
    </source>
</evidence>
<keyword evidence="7" id="KW-0969">Cilium</keyword>
<keyword evidence="8" id="KW-0966">Cell projection</keyword>
<reference evidence="11 12" key="1">
    <citation type="journal article" date="2015" name="Genome Biol. Evol.">
        <title>Comparative Genomics of a Bacterivorous Green Alga Reveals Evolutionary Causalities and Consequences of Phago-Mixotrophic Mode of Nutrition.</title>
        <authorList>
            <person name="Burns J.A."/>
            <person name="Paasch A."/>
            <person name="Narechania A."/>
            <person name="Kim E."/>
        </authorList>
    </citation>
    <scope>NUCLEOTIDE SEQUENCE [LARGE SCALE GENOMIC DNA]</scope>
    <source>
        <strain evidence="11 12">PLY_AMNH</strain>
    </source>
</reference>
<dbReference type="PANTHER" id="PTHR21532:SF0">
    <property type="entry name" value="CILIA- AND FLAGELLA-ASSOCIATED PROTEIN 36"/>
    <property type="match status" value="1"/>
</dbReference>
<feature type="domain" description="BART" evidence="10">
    <location>
        <begin position="11"/>
        <end position="116"/>
    </location>
</feature>
<dbReference type="GO" id="GO:0097546">
    <property type="term" value="C:ciliary base"/>
    <property type="evidence" value="ECO:0007669"/>
    <property type="project" value="TreeGrafter"/>
</dbReference>